<dbReference type="AlphaFoldDB" id="A0AAE1EEA0"/>
<dbReference type="Proteomes" id="UP001283361">
    <property type="component" value="Unassembled WGS sequence"/>
</dbReference>
<evidence type="ECO:0000256" key="1">
    <source>
        <dbReference type="SAM" id="MobiDB-lite"/>
    </source>
</evidence>
<feature type="region of interest" description="Disordered" evidence="1">
    <location>
        <begin position="76"/>
        <end position="99"/>
    </location>
</feature>
<comment type="caution">
    <text evidence="2">The sequence shown here is derived from an EMBL/GenBank/DDBJ whole genome shotgun (WGS) entry which is preliminary data.</text>
</comment>
<organism evidence="2 3">
    <name type="scientific">Elysia crispata</name>
    <name type="common">lettuce slug</name>
    <dbReference type="NCBI Taxonomy" id="231223"/>
    <lineage>
        <taxon>Eukaryota</taxon>
        <taxon>Metazoa</taxon>
        <taxon>Spiralia</taxon>
        <taxon>Lophotrochozoa</taxon>
        <taxon>Mollusca</taxon>
        <taxon>Gastropoda</taxon>
        <taxon>Heterobranchia</taxon>
        <taxon>Euthyneura</taxon>
        <taxon>Panpulmonata</taxon>
        <taxon>Sacoglossa</taxon>
        <taxon>Placobranchoidea</taxon>
        <taxon>Plakobranchidae</taxon>
        <taxon>Elysia</taxon>
    </lineage>
</organism>
<proteinExistence type="predicted"/>
<accession>A0AAE1EEA0</accession>
<keyword evidence="3" id="KW-1185">Reference proteome</keyword>
<evidence type="ECO:0000313" key="2">
    <source>
        <dbReference type="EMBL" id="KAK3802783.1"/>
    </source>
</evidence>
<name>A0AAE1EEA0_9GAST</name>
<evidence type="ECO:0000313" key="3">
    <source>
        <dbReference type="Proteomes" id="UP001283361"/>
    </source>
</evidence>
<sequence length="119" mass="13372">MIASWRDISWYPRQSGHRIVRAQSVVDVRRFTRRLGARSRRKCPVRHKKTVFDAPLSTVPICPLLSVSTLSYRPLGGAQTPGHTQTEGHREKATHPAKLTSPTAWGSQGFISLAITWKN</sequence>
<dbReference type="EMBL" id="JAWDGP010000216">
    <property type="protein sequence ID" value="KAK3802783.1"/>
    <property type="molecule type" value="Genomic_DNA"/>
</dbReference>
<gene>
    <name evidence="2" type="ORF">RRG08_012297</name>
</gene>
<reference evidence="2" key="1">
    <citation type="journal article" date="2023" name="G3 (Bethesda)">
        <title>A reference genome for the long-term kleptoplast-retaining sea slug Elysia crispata morphotype clarki.</title>
        <authorList>
            <person name="Eastman K.E."/>
            <person name="Pendleton A.L."/>
            <person name="Shaikh M.A."/>
            <person name="Suttiyut T."/>
            <person name="Ogas R."/>
            <person name="Tomko P."/>
            <person name="Gavelis G."/>
            <person name="Widhalm J.R."/>
            <person name="Wisecaver J.H."/>
        </authorList>
    </citation>
    <scope>NUCLEOTIDE SEQUENCE</scope>
    <source>
        <strain evidence="2">ECLA1</strain>
    </source>
</reference>
<protein>
    <submittedName>
        <fullName evidence="2">Uncharacterized protein</fullName>
    </submittedName>
</protein>